<evidence type="ECO:0000313" key="7">
    <source>
        <dbReference type="EMBL" id="OVF09609.1"/>
    </source>
</evidence>
<dbReference type="SMART" id="SM00088">
    <property type="entry name" value="PINT"/>
    <property type="match status" value="1"/>
</dbReference>
<evidence type="ECO:0000256" key="5">
    <source>
        <dbReference type="SAM" id="MobiDB-lite"/>
    </source>
</evidence>
<protein>
    <recommendedName>
        <fullName evidence="4">Eukaryotic translation initiation factor 3 subunit C</fullName>
        <shortName evidence="4">eIF3c</shortName>
    </recommendedName>
    <alternativeName>
        <fullName evidence="4">Eukaryotic translation initiation factor 3 93 kDa subunit homolog</fullName>
        <shortName evidence="4">eIF3 p93</shortName>
    </alternativeName>
    <alternativeName>
        <fullName evidence="4">Translation initiation factor eIF3, p93 subunit homolog</fullName>
    </alternativeName>
</protein>
<feature type="compositionally biased region" description="Basic and acidic residues" evidence="5">
    <location>
        <begin position="803"/>
        <end position="818"/>
    </location>
</feature>
<accession>A0AA91Q1C4</accession>
<evidence type="ECO:0000256" key="4">
    <source>
        <dbReference type="HAMAP-Rule" id="MF_03002"/>
    </source>
</evidence>
<dbReference type="Proteomes" id="UP000195602">
    <property type="component" value="Unassembled WGS sequence"/>
</dbReference>
<evidence type="ECO:0000313" key="8">
    <source>
        <dbReference type="Proteomes" id="UP000195602"/>
    </source>
</evidence>
<feature type="compositionally biased region" description="Acidic residues" evidence="5">
    <location>
        <begin position="35"/>
        <end position="55"/>
    </location>
</feature>
<dbReference type="EMBL" id="LYUB02000004">
    <property type="protein sequence ID" value="OVF09609.1"/>
    <property type="molecule type" value="Genomic_DNA"/>
</dbReference>
<comment type="function">
    <text evidence="4">Component of the eukaryotic translation initiation factor 3 (eIF-3) complex, which is involved in protein synthesis of a specialized repertoire of mRNAs and, together with other initiation factors, stimulates binding of mRNA and methionyl-tRNAi to the 40S ribosome. The eIF-3 complex specifically targets and initiates translation of a subset of mRNAs involved in cell proliferation.</text>
</comment>
<dbReference type="PANTHER" id="PTHR13937">
    <property type="entry name" value="EUKARYOTIC TRANSLATION INITATION FACTOR 3, SUBUNIT 8 EIF3S8 -RELATED"/>
    <property type="match status" value="1"/>
</dbReference>
<feature type="domain" description="PCI" evidence="6">
    <location>
        <begin position="584"/>
        <end position="758"/>
    </location>
</feature>
<dbReference type="Pfam" id="PF05470">
    <property type="entry name" value="eIF-3c_N"/>
    <property type="match status" value="2"/>
</dbReference>
<reference evidence="7 8" key="1">
    <citation type="submission" date="2017-04" db="EMBL/GenBank/DDBJ databases">
        <title>Draft genome of the yeast Clavispora lusitaniae type strain CBS 6936.</title>
        <authorList>
            <person name="Durrens P."/>
            <person name="Klopp C."/>
            <person name="Biteau N."/>
            <person name="Fitton-Ouhabi V."/>
            <person name="Dementhon K."/>
            <person name="Accoceberry I."/>
            <person name="Sherman D.J."/>
            <person name="Noel T."/>
        </authorList>
    </citation>
    <scope>NUCLEOTIDE SEQUENCE [LARGE SCALE GENOMIC DNA]</scope>
    <source>
        <strain evidence="7 8">CBS 6936</strain>
    </source>
</reference>
<dbReference type="GO" id="GO:0003743">
    <property type="term" value="F:translation initiation factor activity"/>
    <property type="evidence" value="ECO:0007669"/>
    <property type="project" value="UniProtKB-UniRule"/>
</dbReference>
<feature type="compositionally biased region" description="Acidic residues" evidence="5">
    <location>
        <begin position="14"/>
        <end position="28"/>
    </location>
</feature>
<dbReference type="GO" id="GO:0003723">
    <property type="term" value="F:RNA binding"/>
    <property type="evidence" value="ECO:0007669"/>
    <property type="project" value="InterPro"/>
</dbReference>
<dbReference type="GO" id="GO:0031369">
    <property type="term" value="F:translation initiation factor binding"/>
    <property type="evidence" value="ECO:0007669"/>
    <property type="project" value="InterPro"/>
</dbReference>
<comment type="similarity">
    <text evidence="4">Belongs to the eIF-3 subunit C family.</text>
</comment>
<name>A0AA91Q1C4_CLALS</name>
<evidence type="ECO:0000259" key="6">
    <source>
        <dbReference type="PROSITE" id="PS50250"/>
    </source>
</evidence>
<evidence type="ECO:0000256" key="1">
    <source>
        <dbReference type="ARBA" id="ARBA00022490"/>
    </source>
</evidence>
<proteinExistence type="inferred from homology"/>
<sequence>MSRFFASGYNSDSSSEEEDLLSTSEEELLSSSEEFSTDSEFENESEESSDDDDSDYNASGPSYFLKKDFLKKGAHDSDSDSDGDGRKVVKSAKDKLLDDLREGVDALYNAKNLENWSNVLTEFDRLSRLVIRVGQQKLRVPNFYYKMLGQLDATIAEITAEKDKRKLPADQNRAFNTTRQRMKKMGPDFQAYLEYYRDKPEAFDAEEPVEIGIFGANDADDSSAVVGAVSGTTRLVSPLFTTLRQIADSRGKKNIDKMEQVEILEKLLDEARESGRVFDIICVYQMLLSVRFDAGNSATMPVSLWKDNQRDFESFLTFLEQNSKSYWVSEKGVSLDDWDVEPPANEDGVRVIMGSVAAVMERLDDEFAKGLQTTDPHSTDYIERLKDETALYRLLVRTQIYVQSTTGASEHLARVIVRRMDHLYYKPDQLISACETAAWENAWPGIGIEDSSLMTKDKAPADVLAALSSFLSKQENAIYGQHALLCSTYYYAVNSRYSDARELFLSSQMYNHIATADSNIQVLYNRALVQLGLSAFRAGEIDESHQILNEIANSQRLKELLGQGFNSKYPNQATTAEKQKLLPFHMHINLELLECVFMTASLLIEIPALAAQSSTKDSRRKASIKSFKSKLEFHDRQYFTGPPESIKDHLIYASRYLQKGNWAKSYDLLSSIKIWRLFPDHAQLLLMLKRQLQVEGLRTYIFTYKAIFSKLSLAKLASMFQLDDENVAALVDKMLSSGEVQGSVENGFVNFVTDAPQRSKLQELAIVMNEKVGLLNEKNEKTASNGHGRNKNAQQQQQQQQQKEQKEQKEYQQEENSKFRYANVNTNNDEFQVTA</sequence>
<dbReference type="PROSITE" id="PS50250">
    <property type="entry name" value="PCI"/>
    <property type="match status" value="1"/>
</dbReference>
<dbReference type="Pfam" id="PF01399">
    <property type="entry name" value="PCI"/>
    <property type="match status" value="1"/>
</dbReference>
<keyword evidence="3 4" id="KW-0648">Protein biosynthesis</keyword>
<feature type="compositionally biased region" description="Polar residues" evidence="5">
    <location>
        <begin position="782"/>
        <end position="793"/>
    </location>
</feature>
<keyword evidence="2 4" id="KW-0396">Initiation factor</keyword>
<keyword evidence="1 4" id="KW-0963">Cytoplasm</keyword>
<dbReference type="InterPro" id="IPR008905">
    <property type="entry name" value="EIF3C_N_dom"/>
</dbReference>
<dbReference type="GO" id="GO:0016282">
    <property type="term" value="C:eukaryotic 43S preinitiation complex"/>
    <property type="evidence" value="ECO:0007669"/>
    <property type="project" value="UniProtKB-UniRule"/>
</dbReference>
<dbReference type="GO" id="GO:0001732">
    <property type="term" value="P:formation of cytoplasmic translation initiation complex"/>
    <property type="evidence" value="ECO:0007669"/>
    <property type="project" value="UniProtKB-UniRule"/>
</dbReference>
<gene>
    <name evidence="4" type="primary">NIP1</name>
    <name evidence="7" type="ORF">A9F13_04g00858</name>
</gene>
<dbReference type="InterPro" id="IPR027516">
    <property type="entry name" value="EIF3C"/>
</dbReference>
<dbReference type="GO" id="GO:0005852">
    <property type="term" value="C:eukaryotic translation initiation factor 3 complex"/>
    <property type="evidence" value="ECO:0007669"/>
    <property type="project" value="UniProtKB-UniRule"/>
</dbReference>
<dbReference type="AlphaFoldDB" id="A0AA91Q1C4"/>
<comment type="subunit">
    <text evidence="4">Component of the eukaryotic translation initiation factor 3 (eIF-3) complex.</text>
</comment>
<feature type="region of interest" description="Disordered" evidence="5">
    <location>
        <begin position="1"/>
        <end position="61"/>
    </location>
</feature>
<comment type="subcellular location">
    <subcellularLocation>
        <location evidence="4">Cytoplasm</location>
    </subcellularLocation>
</comment>
<feature type="compositionally biased region" description="Polar residues" evidence="5">
    <location>
        <begin position="823"/>
        <end position="835"/>
    </location>
</feature>
<dbReference type="HAMAP" id="MF_03002">
    <property type="entry name" value="eIF3c"/>
    <property type="match status" value="1"/>
</dbReference>
<organism evidence="7 8">
    <name type="scientific">Clavispora lusitaniae</name>
    <name type="common">Candida lusitaniae</name>
    <dbReference type="NCBI Taxonomy" id="36911"/>
    <lineage>
        <taxon>Eukaryota</taxon>
        <taxon>Fungi</taxon>
        <taxon>Dikarya</taxon>
        <taxon>Ascomycota</taxon>
        <taxon>Saccharomycotina</taxon>
        <taxon>Pichiomycetes</taxon>
        <taxon>Metschnikowiaceae</taxon>
        <taxon>Clavispora</taxon>
    </lineage>
</organism>
<dbReference type="GO" id="GO:0033290">
    <property type="term" value="C:eukaryotic 48S preinitiation complex"/>
    <property type="evidence" value="ECO:0007669"/>
    <property type="project" value="UniProtKB-UniRule"/>
</dbReference>
<dbReference type="InterPro" id="IPR000717">
    <property type="entry name" value="PCI_dom"/>
</dbReference>
<dbReference type="KEGG" id="clus:A9F13_04g00858"/>
<comment type="caution">
    <text evidence="7">The sequence shown here is derived from an EMBL/GenBank/DDBJ whole genome shotgun (WGS) entry which is preliminary data.</text>
</comment>
<evidence type="ECO:0000256" key="3">
    <source>
        <dbReference type="ARBA" id="ARBA00022917"/>
    </source>
</evidence>
<dbReference type="PANTHER" id="PTHR13937:SF0">
    <property type="entry name" value="EUKARYOTIC TRANSLATION INITIATION FACTOR 3 SUBUNIT C-RELATED"/>
    <property type="match status" value="1"/>
</dbReference>
<evidence type="ECO:0000256" key="2">
    <source>
        <dbReference type="ARBA" id="ARBA00022540"/>
    </source>
</evidence>
<feature type="region of interest" description="Disordered" evidence="5">
    <location>
        <begin position="776"/>
        <end position="835"/>
    </location>
</feature>